<organism evidence="2 3">
    <name type="scientific">Aphanomyces euteiches</name>
    <dbReference type="NCBI Taxonomy" id="100861"/>
    <lineage>
        <taxon>Eukaryota</taxon>
        <taxon>Sar</taxon>
        <taxon>Stramenopiles</taxon>
        <taxon>Oomycota</taxon>
        <taxon>Saprolegniomycetes</taxon>
        <taxon>Saprolegniales</taxon>
        <taxon>Verrucalvaceae</taxon>
        <taxon>Aphanomyces</taxon>
    </lineage>
</organism>
<dbReference type="Proteomes" id="UP000481153">
    <property type="component" value="Unassembled WGS sequence"/>
</dbReference>
<name>A0A6G0XF15_9STRA</name>
<evidence type="ECO:0000256" key="1">
    <source>
        <dbReference type="SAM" id="MobiDB-lite"/>
    </source>
</evidence>
<comment type="caution">
    <text evidence="2">The sequence shown here is derived from an EMBL/GenBank/DDBJ whole genome shotgun (WGS) entry which is preliminary data.</text>
</comment>
<evidence type="ECO:0000313" key="3">
    <source>
        <dbReference type="Proteomes" id="UP000481153"/>
    </source>
</evidence>
<keyword evidence="3" id="KW-1185">Reference proteome</keyword>
<feature type="region of interest" description="Disordered" evidence="1">
    <location>
        <begin position="72"/>
        <end position="97"/>
    </location>
</feature>
<proteinExistence type="predicted"/>
<accession>A0A6G0XF15</accession>
<gene>
    <name evidence="2" type="ORF">Ae201684_005389</name>
</gene>
<dbReference type="EMBL" id="VJMJ01000070">
    <property type="protein sequence ID" value="KAF0738777.1"/>
    <property type="molecule type" value="Genomic_DNA"/>
</dbReference>
<sequence>MFALRVGESKGSLVRTLVGRSLHSSGHAMHNLPTIKLNGKNLSIRVAAMGALGLACASSCTHAHSQGKMDLTAPIKGTAGSGSSKKNARDGTGDDPSSDSMVKFFCGATAGAVTTLAVKTAAWFAVGVAACVQGAMLLGLADWKHVEETGKNVWKELKRTFDGSYISRSDGQVNWKKLGKDFMSGRLDWSKLEEDVNALGGKKDDLHDIRRAFEEFQVWATKTVYSVEFVFGAALGVALMN</sequence>
<reference evidence="2 3" key="1">
    <citation type="submission" date="2019-07" db="EMBL/GenBank/DDBJ databases">
        <title>Genomics analysis of Aphanomyces spp. identifies a new class of oomycete effector associated with host adaptation.</title>
        <authorList>
            <person name="Gaulin E."/>
        </authorList>
    </citation>
    <scope>NUCLEOTIDE SEQUENCE [LARGE SCALE GENOMIC DNA]</scope>
    <source>
        <strain evidence="2 3">ATCC 201684</strain>
    </source>
</reference>
<dbReference type="AlphaFoldDB" id="A0A6G0XF15"/>
<evidence type="ECO:0000313" key="2">
    <source>
        <dbReference type="EMBL" id="KAF0738777.1"/>
    </source>
</evidence>
<protein>
    <submittedName>
        <fullName evidence="2">Uncharacterized protein</fullName>
    </submittedName>
</protein>
<dbReference type="VEuPathDB" id="FungiDB:AeMF1_017542"/>